<evidence type="ECO:0000313" key="2">
    <source>
        <dbReference type="Proteomes" id="UP000615446"/>
    </source>
</evidence>
<dbReference type="Proteomes" id="UP000615446">
    <property type="component" value="Unassembled WGS sequence"/>
</dbReference>
<evidence type="ECO:0008006" key="3">
    <source>
        <dbReference type="Google" id="ProtNLM"/>
    </source>
</evidence>
<reference evidence="1" key="1">
    <citation type="submission" date="2019-10" db="EMBL/GenBank/DDBJ databases">
        <title>Conservation and host-specific expression of non-tandemly repeated heterogenous ribosome RNA gene in arbuscular mycorrhizal fungi.</title>
        <authorList>
            <person name="Maeda T."/>
            <person name="Kobayashi Y."/>
            <person name="Nakagawa T."/>
            <person name="Ezawa T."/>
            <person name="Yamaguchi K."/>
            <person name="Bino T."/>
            <person name="Nishimoto Y."/>
            <person name="Shigenobu S."/>
            <person name="Kawaguchi M."/>
        </authorList>
    </citation>
    <scope>NUCLEOTIDE SEQUENCE</scope>
    <source>
        <strain evidence="1">HR1</strain>
    </source>
</reference>
<comment type="caution">
    <text evidence="1">The sequence shown here is derived from an EMBL/GenBank/DDBJ whole genome shotgun (WGS) entry which is preliminary data.</text>
</comment>
<proteinExistence type="predicted"/>
<evidence type="ECO:0000313" key="1">
    <source>
        <dbReference type="EMBL" id="GES78571.1"/>
    </source>
</evidence>
<accession>A0A8H3L4A4</accession>
<organism evidence="1 2">
    <name type="scientific">Rhizophagus clarus</name>
    <dbReference type="NCBI Taxonomy" id="94130"/>
    <lineage>
        <taxon>Eukaryota</taxon>
        <taxon>Fungi</taxon>
        <taxon>Fungi incertae sedis</taxon>
        <taxon>Mucoromycota</taxon>
        <taxon>Glomeromycotina</taxon>
        <taxon>Glomeromycetes</taxon>
        <taxon>Glomerales</taxon>
        <taxon>Glomeraceae</taxon>
        <taxon>Rhizophagus</taxon>
    </lineage>
</organism>
<protein>
    <recommendedName>
        <fullName evidence="3">hAT-like transposase RNase-H fold domain-containing protein</fullName>
    </recommendedName>
</protein>
<gene>
    <name evidence="1" type="ORF">RCL2_000588900</name>
</gene>
<dbReference type="EMBL" id="BLAL01000040">
    <property type="protein sequence ID" value="GES78571.1"/>
    <property type="molecule type" value="Genomic_DNA"/>
</dbReference>
<name>A0A8H3L4A4_9GLOM</name>
<sequence length="82" mass="9362">MRYMAHIINLAVQAVLSSLKVGHVEDKNEILNGTDEPTKDIPKLRKLVNKIHASSQKCEKFVCQYEAVYLPNKELIPDVKTR</sequence>
<dbReference type="AlphaFoldDB" id="A0A8H3L4A4"/>